<protein>
    <submittedName>
        <fullName evidence="3">Uncharacterized protein</fullName>
    </submittedName>
</protein>
<feature type="non-terminal residue" evidence="3">
    <location>
        <position position="1"/>
    </location>
</feature>
<evidence type="ECO:0000256" key="1">
    <source>
        <dbReference type="SAM" id="MobiDB-lite"/>
    </source>
</evidence>
<reference evidence="3 4" key="1">
    <citation type="journal article" date="2019" name="Sci. Rep.">
        <title>A high-quality genome of Eragrostis curvula grass provides insights into Poaceae evolution and supports new strategies to enhance forage quality.</title>
        <authorList>
            <person name="Carballo J."/>
            <person name="Santos B.A.C.M."/>
            <person name="Zappacosta D."/>
            <person name="Garbus I."/>
            <person name="Selva J.P."/>
            <person name="Gallo C.A."/>
            <person name="Diaz A."/>
            <person name="Albertini E."/>
            <person name="Caccamo M."/>
            <person name="Echenique V."/>
        </authorList>
    </citation>
    <scope>NUCLEOTIDE SEQUENCE [LARGE SCALE GENOMIC DNA]</scope>
    <source>
        <strain evidence="4">cv. Victoria</strain>
        <tissue evidence="3">Leaf</tissue>
    </source>
</reference>
<dbReference type="Proteomes" id="UP000324897">
    <property type="component" value="Unassembled WGS sequence"/>
</dbReference>
<keyword evidence="2" id="KW-0732">Signal</keyword>
<feature type="region of interest" description="Disordered" evidence="1">
    <location>
        <begin position="69"/>
        <end position="89"/>
    </location>
</feature>
<feature type="compositionally biased region" description="Acidic residues" evidence="1">
    <location>
        <begin position="119"/>
        <end position="129"/>
    </location>
</feature>
<dbReference type="AlphaFoldDB" id="A0A5J9SM76"/>
<evidence type="ECO:0000313" key="3">
    <source>
        <dbReference type="EMBL" id="TVU00096.1"/>
    </source>
</evidence>
<dbReference type="Gramene" id="TVU00096">
    <property type="protein sequence ID" value="TVU00096"/>
    <property type="gene ID" value="EJB05_54511"/>
</dbReference>
<comment type="caution">
    <text evidence="3">The sequence shown here is derived from an EMBL/GenBank/DDBJ whole genome shotgun (WGS) entry which is preliminary data.</text>
</comment>
<feature type="compositionally biased region" description="Gly residues" evidence="1">
    <location>
        <begin position="136"/>
        <end position="150"/>
    </location>
</feature>
<organism evidence="3 4">
    <name type="scientific">Eragrostis curvula</name>
    <name type="common">weeping love grass</name>
    <dbReference type="NCBI Taxonomy" id="38414"/>
    <lineage>
        <taxon>Eukaryota</taxon>
        <taxon>Viridiplantae</taxon>
        <taxon>Streptophyta</taxon>
        <taxon>Embryophyta</taxon>
        <taxon>Tracheophyta</taxon>
        <taxon>Spermatophyta</taxon>
        <taxon>Magnoliopsida</taxon>
        <taxon>Liliopsida</taxon>
        <taxon>Poales</taxon>
        <taxon>Poaceae</taxon>
        <taxon>PACMAD clade</taxon>
        <taxon>Chloridoideae</taxon>
        <taxon>Eragrostideae</taxon>
        <taxon>Eragrostidinae</taxon>
        <taxon>Eragrostis</taxon>
    </lineage>
</organism>
<gene>
    <name evidence="3" type="ORF">EJB05_54511</name>
</gene>
<evidence type="ECO:0000313" key="4">
    <source>
        <dbReference type="Proteomes" id="UP000324897"/>
    </source>
</evidence>
<name>A0A5J9SM76_9POAL</name>
<dbReference type="EMBL" id="RWGY01000637">
    <property type="protein sequence ID" value="TVU00096.1"/>
    <property type="molecule type" value="Genomic_DNA"/>
</dbReference>
<feature type="region of interest" description="Disordered" evidence="1">
    <location>
        <begin position="115"/>
        <end position="150"/>
    </location>
</feature>
<dbReference type="OrthoDB" id="10606465at2759"/>
<evidence type="ECO:0000256" key="2">
    <source>
        <dbReference type="SAM" id="SignalP"/>
    </source>
</evidence>
<sequence>MARSGSAAFVAVTGPARAVVAWLGLADVLCFLCDAPKALAHPADALAKPVSALLPKDGAGEVRRVDPRARCADGGRRGPRRALRARRRSGAELSCEVPSRAHARAATFYGGSASAAGGVDDEEVGDEEGSASVFGAGLGLGGGGPGMSSP</sequence>
<feature type="compositionally biased region" description="Basic residues" evidence="1">
    <location>
        <begin position="77"/>
        <end position="88"/>
    </location>
</feature>
<proteinExistence type="predicted"/>
<feature type="chain" id="PRO_5023840998" evidence="2">
    <location>
        <begin position="41"/>
        <end position="150"/>
    </location>
</feature>
<keyword evidence="4" id="KW-1185">Reference proteome</keyword>
<feature type="signal peptide" evidence="2">
    <location>
        <begin position="1"/>
        <end position="40"/>
    </location>
</feature>
<accession>A0A5J9SM76</accession>